<feature type="compositionally biased region" description="Basic and acidic residues" evidence="1">
    <location>
        <begin position="1"/>
        <end position="15"/>
    </location>
</feature>
<dbReference type="AlphaFoldDB" id="A0A812TDM9"/>
<feature type="region of interest" description="Disordered" evidence="1">
    <location>
        <begin position="1"/>
        <end position="57"/>
    </location>
</feature>
<feature type="compositionally biased region" description="Polar residues" evidence="1">
    <location>
        <begin position="22"/>
        <end position="31"/>
    </location>
</feature>
<evidence type="ECO:0000313" key="3">
    <source>
        <dbReference type="Proteomes" id="UP000604046"/>
    </source>
</evidence>
<proteinExistence type="predicted"/>
<evidence type="ECO:0000313" key="2">
    <source>
        <dbReference type="EMBL" id="CAE7522149.1"/>
    </source>
</evidence>
<name>A0A812TDM9_9DINO</name>
<evidence type="ECO:0000256" key="1">
    <source>
        <dbReference type="SAM" id="MobiDB-lite"/>
    </source>
</evidence>
<sequence>MAEVREEPAEREPAPARRRTSKPPQRSTTQAAGEYRPPAPVARQKPEKRCKPQAAVPDRAWDTQVRHRWTVTCRRCNKQIMTVVNHRKVRNHEKKKVFEYRMLRGFWLHQANGQLFGRAGLRGNQKRLSCQKRLPGDWDVSRASDRRLERRILKGQLLKHQFQFHAGEECAPRASEMRFEEQCGLKRRMDGVKVEDHGDYDGDEGAEDRALARDVNDSEHTDDDL</sequence>
<reference evidence="2" key="1">
    <citation type="submission" date="2021-02" db="EMBL/GenBank/DDBJ databases">
        <authorList>
            <person name="Dougan E. K."/>
            <person name="Rhodes N."/>
            <person name="Thang M."/>
            <person name="Chan C."/>
        </authorList>
    </citation>
    <scope>NUCLEOTIDE SEQUENCE</scope>
</reference>
<keyword evidence="3" id="KW-1185">Reference proteome</keyword>
<gene>
    <name evidence="2" type="ORF">SNAT2548_LOCUS29224</name>
</gene>
<feature type="region of interest" description="Disordered" evidence="1">
    <location>
        <begin position="194"/>
        <end position="225"/>
    </location>
</feature>
<organism evidence="2 3">
    <name type="scientific">Symbiodinium natans</name>
    <dbReference type="NCBI Taxonomy" id="878477"/>
    <lineage>
        <taxon>Eukaryota</taxon>
        <taxon>Sar</taxon>
        <taxon>Alveolata</taxon>
        <taxon>Dinophyceae</taxon>
        <taxon>Suessiales</taxon>
        <taxon>Symbiodiniaceae</taxon>
        <taxon>Symbiodinium</taxon>
    </lineage>
</organism>
<feature type="compositionally biased region" description="Basic and acidic residues" evidence="1">
    <location>
        <begin position="207"/>
        <end position="219"/>
    </location>
</feature>
<comment type="caution">
    <text evidence="2">The sequence shown here is derived from an EMBL/GenBank/DDBJ whole genome shotgun (WGS) entry which is preliminary data.</text>
</comment>
<accession>A0A812TDM9</accession>
<dbReference type="OrthoDB" id="10344695at2759"/>
<dbReference type="EMBL" id="CAJNDS010002548">
    <property type="protein sequence ID" value="CAE7522149.1"/>
    <property type="molecule type" value="Genomic_DNA"/>
</dbReference>
<dbReference type="Proteomes" id="UP000604046">
    <property type="component" value="Unassembled WGS sequence"/>
</dbReference>
<protein>
    <submittedName>
        <fullName evidence="2">Uncharacterized protein</fullName>
    </submittedName>
</protein>